<evidence type="ECO:0000256" key="1">
    <source>
        <dbReference type="SAM" id="SignalP"/>
    </source>
</evidence>
<dbReference type="VEuPathDB" id="FungiDB:C8Q69DRAFT_423412"/>
<dbReference type="AlphaFoldDB" id="A0A443HJ97"/>
<protein>
    <submittedName>
        <fullName evidence="2">Uncharacterized protein</fullName>
    </submittedName>
</protein>
<keyword evidence="1" id="KW-0732">Signal</keyword>
<feature type="signal peptide" evidence="1">
    <location>
        <begin position="1"/>
        <end position="19"/>
    </location>
</feature>
<accession>A0A443HJ97</accession>
<keyword evidence="3" id="KW-1185">Reference proteome</keyword>
<feature type="chain" id="PRO_5019120192" evidence="1">
    <location>
        <begin position="20"/>
        <end position="396"/>
    </location>
</feature>
<dbReference type="EMBL" id="RCNU01000015">
    <property type="protein sequence ID" value="RWQ91864.1"/>
    <property type="molecule type" value="Genomic_DNA"/>
</dbReference>
<evidence type="ECO:0000313" key="2">
    <source>
        <dbReference type="EMBL" id="RWQ91864.1"/>
    </source>
</evidence>
<dbReference type="Proteomes" id="UP000283841">
    <property type="component" value="Unassembled WGS sequence"/>
</dbReference>
<gene>
    <name evidence="2" type="ORF">C8Q69DRAFT_423412</name>
</gene>
<dbReference type="GeneID" id="39597685"/>
<sequence>MNGLLIVFLFLQYISIIDAFYDCPRPLCEICLPAQIHDAPGIGFDLTPSYGTASVHYYNGTVVELAYIHGNPEYLELMMRLAGDPRPRLDRTKKFLYDTILPRFSLSDTTSWGACWRWLNKKLGRPIKAYSDVEIISKLLQELKVSTEKEISQPLDRVAVATPDISSISSIVNAALEDLDLRTWVGDSGFYPQRLVEADAVYAANGYGLCANYEDLWECTDEFYNSPNAHVFYVFYSRHLLYTSIIAPINGEALSRFNTDEAQVLDFEVGLDNLVQTDESQGTPWSRLRSQLLALPREYPYPLTHILLAGESATHPRFLATLRDALSEMVHMSPVNLQTHFRDHADAAIVPRIINPIFVASRGAALYARRRQEVQAHCTEPYECEAIRKRERVRLL</sequence>
<comment type="caution">
    <text evidence="2">The sequence shown here is derived from an EMBL/GenBank/DDBJ whole genome shotgun (WGS) entry which is preliminary data.</text>
</comment>
<organism evidence="2 3">
    <name type="scientific">Byssochlamys spectabilis</name>
    <name type="common">Paecilomyces variotii</name>
    <dbReference type="NCBI Taxonomy" id="264951"/>
    <lineage>
        <taxon>Eukaryota</taxon>
        <taxon>Fungi</taxon>
        <taxon>Dikarya</taxon>
        <taxon>Ascomycota</taxon>
        <taxon>Pezizomycotina</taxon>
        <taxon>Eurotiomycetes</taxon>
        <taxon>Eurotiomycetidae</taxon>
        <taxon>Eurotiales</taxon>
        <taxon>Thermoascaceae</taxon>
        <taxon>Paecilomyces</taxon>
    </lineage>
</organism>
<reference evidence="2 3" key="1">
    <citation type="journal article" date="2018" name="Front. Microbiol.">
        <title>Genomic and genetic insights into a cosmopolitan fungus, Paecilomyces variotii (Eurotiales).</title>
        <authorList>
            <person name="Urquhart A.S."/>
            <person name="Mondo S.J."/>
            <person name="Makela M.R."/>
            <person name="Hane J.K."/>
            <person name="Wiebenga A."/>
            <person name="He G."/>
            <person name="Mihaltcheva S."/>
            <person name="Pangilinan J."/>
            <person name="Lipzen A."/>
            <person name="Barry K."/>
            <person name="de Vries R.P."/>
            <person name="Grigoriev I.V."/>
            <person name="Idnurm A."/>
        </authorList>
    </citation>
    <scope>NUCLEOTIDE SEQUENCE [LARGE SCALE GENOMIC DNA]</scope>
    <source>
        <strain evidence="2 3">CBS 101075</strain>
    </source>
</reference>
<dbReference type="OrthoDB" id="3643156at2759"/>
<name>A0A443HJ97_BYSSP</name>
<dbReference type="STRING" id="264951.A0A443HJ97"/>
<evidence type="ECO:0000313" key="3">
    <source>
        <dbReference type="Proteomes" id="UP000283841"/>
    </source>
</evidence>
<dbReference type="RefSeq" id="XP_028481509.1">
    <property type="nucleotide sequence ID" value="XM_028628408.1"/>
</dbReference>
<proteinExistence type="predicted"/>